<dbReference type="InterPro" id="IPR011051">
    <property type="entry name" value="RmlC_Cupin_sf"/>
</dbReference>
<evidence type="ECO:0000256" key="3">
    <source>
        <dbReference type="ARBA" id="ARBA00007456"/>
    </source>
</evidence>
<dbReference type="Pfam" id="PF00190">
    <property type="entry name" value="Cupin_1"/>
    <property type="match status" value="2"/>
</dbReference>
<sequence length="273" mass="29212">GLVHFQYNLGNATATAIAVYSSHNPGLQAVDFALFKSDLPSDVVEKITFVDVLVATMAKQALIVVLLLVPLLFLLPVSTLALAQDFCVANLLQSQTPSGYPCKPELLVTSNDFVNHGLAEPGLLIPPFKTRLASALVTQFPAVNGLGISATRFDVLPGGVVPMLTHPGATELLLVVEGQMIAGFVSADRNQVYIKALEKGDLFVFPQGLLHFQYNPANTTAVGFSAYSSSNPGLQIVDWALFKNNLASKIINNVTFIDFPEIRRLKALFGGSG</sequence>
<dbReference type="PRINTS" id="PR00325">
    <property type="entry name" value="GERMIN"/>
</dbReference>
<evidence type="ECO:0000256" key="6">
    <source>
        <dbReference type="ARBA" id="ARBA00022525"/>
    </source>
</evidence>
<evidence type="ECO:0000256" key="5">
    <source>
        <dbReference type="ARBA" id="ARBA00022523"/>
    </source>
</evidence>
<dbReference type="Proteomes" id="UP000324897">
    <property type="component" value="Unassembled WGS sequence"/>
</dbReference>
<comment type="function">
    <text evidence="1">May play a role in plant defense. Probably has no oxalate oxidase activity even if the active site is conserved.</text>
</comment>
<feature type="transmembrane region" description="Helical" evidence="15">
    <location>
        <begin position="61"/>
        <end position="83"/>
    </location>
</feature>
<feature type="domain" description="Cupin type-1" evidence="16">
    <location>
        <begin position="116"/>
        <end position="263"/>
    </location>
</feature>
<comment type="similarity">
    <text evidence="3 14">Belongs to the germin family.</text>
</comment>
<evidence type="ECO:0000256" key="11">
    <source>
        <dbReference type="PIRSR" id="PIRSR601929-1"/>
    </source>
</evidence>
<keyword evidence="6 14" id="KW-0964">Secreted</keyword>
<feature type="disulfide bond" evidence="13">
    <location>
        <begin position="87"/>
        <end position="102"/>
    </location>
</feature>
<dbReference type="AlphaFoldDB" id="A0A5J9T2R1"/>
<dbReference type="GO" id="GO:0048046">
    <property type="term" value="C:apoplast"/>
    <property type="evidence" value="ECO:0007669"/>
    <property type="project" value="UniProtKB-SubCell"/>
</dbReference>
<evidence type="ECO:0000313" key="17">
    <source>
        <dbReference type="EMBL" id="TVU05620.1"/>
    </source>
</evidence>
<reference evidence="17 18" key="1">
    <citation type="journal article" date="2019" name="Sci. Rep.">
        <title>A high-quality genome of Eragrostis curvula grass provides insights into Poaceae evolution and supports new strategies to enhance forage quality.</title>
        <authorList>
            <person name="Carballo J."/>
            <person name="Santos B.A.C.M."/>
            <person name="Zappacosta D."/>
            <person name="Garbus I."/>
            <person name="Selva J.P."/>
            <person name="Gallo C.A."/>
            <person name="Diaz A."/>
            <person name="Albertini E."/>
            <person name="Caccamo M."/>
            <person name="Echenique V."/>
        </authorList>
    </citation>
    <scope>NUCLEOTIDE SEQUENCE [LARGE SCALE GENOMIC DNA]</scope>
    <source>
        <strain evidence="18">cv. Victoria</strain>
        <tissue evidence="17">Leaf</tissue>
    </source>
</reference>
<dbReference type="FunFam" id="2.60.120.10:FF:000047">
    <property type="entry name" value="Auxin-binding protein ABP19a"/>
    <property type="match status" value="1"/>
</dbReference>
<keyword evidence="15" id="KW-0472">Membrane</keyword>
<dbReference type="Gramene" id="TVU05620">
    <property type="protein sequence ID" value="TVU05620"/>
    <property type="gene ID" value="EJB05_48789"/>
</dbReference>
<feature type="binding site" evidence="12">
    <location>
        <position position="166"/>
    </location>
    <ligand>
        <name>Mn(2+)</name>
        <dbReference type="ChEBI" id="CHEBI:29035"/>
    </ligand>
</feature>
<comment type="subcellular location">
    <subcellularLocation>
        <location evidence="2 14">Secreted</location>
        <location evidence="2 14">Extracellular space</location>
        <location evidence="2 14">Apoplast</location>
    </subcellularLocation>
</comment>
<evidence type="ECO:0000256" key="15">
    <source>
        <dbReference type="SAM" id="Phobius"/>
    </source>
</evidence>
<dbReference type="PANTHER" id="PTHR31238">
    <property type="entry name" value="GERMIN-LIKE PROTEIN SUBFAMILY 3 MEMBER 3"/>
    <property type="match status" value="1"/>
</dbReference>
<dbReference type="SUPFAM" id="SSF51182">
    <property type="entry name" value="RmlC-like cupins"/>
    <property type="match status" value="2"/>
</dbReference>
<evidence type="ECO:0000256" key="7">
    <source>
        <dbReference type="ARBA" id="ARBA00022723"/>
    </source>
</evidence>
<evidence type="ECO:0000256" key="10">
    <source>
        <dbReference type="ARBA" id="ARBA00023211"/>
    </source>
</evidence>
<protein>
    <recommendedName>
        <fullName evidence="14">Germin-like protein</fullName>
    </recommendedName>
</protein>
<keyword evidence="8" id="KW-0732">Signal</keyword>
<evidence type="ECO:0000313" key="18">
    <source>
        <dbReference type="Proteomes" id="UP000324897"/>
    </source>
</evidence>
<evidence type="ECO:0000256" key="14">
    <source>
        <dbReference type="RuleBase" id="RU366015"/>
    </source>
</evidence>
<feature type="non-terminal residue" evidence="17">
    <location>
        <position position="1"/>
    </location>
</feature>
<keyword evidence="15" id="KW-1133">Transmembrane helix</keyword>
<feature type="binding site" evidence="11">
    <location>
        <position position="166"/>
    </location>
    <ligand>
        <name>oxalate</name>
        <dbReference type="ChEBI" id="CHEBI:30623"/>
    </ligand>
</feature>
<accession>A0A5J9T2R1</accession>
<evidence type="ECO:0000256" key="1">
    <source>
        <dbReference type="ARBA" id="ARBA00003629"/>
    </source>
</evidence>
<evidence type="ECO:0000259" key="16">
    <source>
        <dbReference type="SMART" id="SM00835"/>
    </source>
</evidence>
<dbReference type="Gene3D" id="2.60.120.10">
    <property type="entry name" value="Jelly Rolls"/>
    <property type="match status" value="2"/>
</dbReference>
<comment type="subunit">
    <text evidence="4">Oligomer (believed to be a pentamer but probably hexamer).</text>
</comment>
<dbReference type="GO" id="GO:0030145">
    <property type="term" value="F:manganese ion binding"/>
    <property type="evidence" value="ECO:0007669"/>
    <property type="project" value="UniProtKB-UniRule"/>
</dbReference>
<feature type="binding site" evidence="12">
    <location>
        <position position="171"/>
    </location>
    <ligand>
        <name>Mn(2+)</name>
        <dbReference type="ChEBI" id="CHEBI:29035"/>
    </ligand>
</feature>
<dbReference type="InterPro" id="IPR006045">
    <property type="entry name" value="Cupin_1"/>
</dbReference>
<keyword evidence="18" id="KW-1185">Reference proteome</keyword>
<dbReference type="CDD" id="cd02241">
    <property type="entry name" value="cupin_OxOx"/>
    <property type="match status" value="1"/>
</dbReference>
<keyword evidence="5 14" id="KW-0052">Apoplast</keyword>
<evidence type="ECO:0000256" key="4">
    <source>
        <dbReference type="ARBA" id="ARBA00011268"/>
    </source>
</evidence>
<keyword evidence="9 13" id="KW-1015">Disulfide bond</keyword>
<keyword evidence="15" id="KW-0812">Transmembrane</keyword>
<keyword evidence="10 11" id="KW-0464">Manganese</keyword>
<evidence type="ECO:0000256" key="2">
    <source>
        <dbReference type="ARBA" id="ARBA00004271"/>
    </source>
</evidence>
<proteinExistence type="inferred from homology"/>
<feature type="binding site" evidence="12">
    <location>
        <position position="211"/>
    </location>
    <ligand>
        <name>Mn(2+)</name>
        <dbReference type="ChEBI" id="CHEBI:29035"/>
    </ligand>
</feature>
<evidence type="ECO:0000256" key="13">
    <source>
        <dbReference type="PIRSR" id="PIRSR601929-3"/>
    </source>
</evidence>
<organism evidence="17 18">
    <name type="scientific">Eragrostis curvula</name>
    <name type="common">weeping love grass</name>
    <dbReference type="NCBI Taxonomy" id="38414"/>
    <lineage>
        <taxon>Eukaryota</taxon>
        <taxon>Viridiplantae</taxon>
        <taxon>Streptophyta</taxon>
        <taxon>Embryophyta</taxon>
        <taxon>Tracheophyta</taxon>
        <taxon>Spermatophyta</taxon>
        <taxon>Magnoliopsida</taxon>
        <taxon>Liliopsida</taxon>
        <taxon>Poales</taxon>
        <taxon>Poaceae</taxon>
        <taxon>PACMAD clade</taxon>
        <taxon>Chloridoideae</taxon>
        <taxon>Eragrostideae</taxon>
        <taxon>Eragrostidinae</taxon>
        <taxon>Eragrostis</taxon>
    </lineage>
</organism>
<dbReference type="InterPro" id="IPR001929">
    <property type="entry name" value="Germin"/>
</dbReference>
<dbReference type="SMART" id="SM00835">
    <property type="entry name" value="Cupin_1"/>
    <property type="match status" value="1"/>
</dbReference>
<gene>
    <name evidence="17" type="ORF">EJB05_48789</name>
</gene>
<keyword evidence="7 11" id="KW-0479">Metal-binding</keyword>
<feature type="binding site" evidence="11">
    <location>
        <position position="171"/>
    </location>
    <ligand>
        <name>oxalate</name>
        <dbReference type="ChEBI" id="CHEBI:30623"/>
    </ligand>
</feature>
<name>A0A5J9T2R1_9POAL</name>
<evidence type="ECO:0000256" key="9">
    <source>
        <dbReference type="ARBA" id="ARBA00023157"/>
    </source>
</evidence>
<dbReference type="EMBL" id="RWGY01000051">
    <property type="protein sequence ID" value="TVU05620.1"/>
    <property type="molecule type" value="Genomic_DNA"/>
</dbReference>
<evidence type="ECO:0000256" key="8">
    <source>
        <dbReference type="ARBA" id="ARBA00022729"/>
    </source>
</evidence>
<evidence type="ECO:0000256" key="12">
    <source>
        <dbReference type="PIRSR" id="PIRSR601929-2"/>
    </source>
</evidence>
<comment type="caution">
    <text evidence="17">The sequence shown here is derived from an EMBL/GenBank/DDBJ whole genome shotgun (WGS) entry which is preliminary data.</text>
</comment>
<dbReference type="OrthoDB" id="1921208at2759"/>
<dbReference type="InterPro" id="IPR014710">
    <property type="entry name" value="RmlC-like_jellyroll"/>
</dbReference>